<dbReference type="OrthoDB" id="9810447at2"/>
<dbReference type="InterPro" id="IPR036890">
    <property type="entry name" value="HATPase_C_sf"/>
</dbReference>
<organism evidence="11 12">
    <name type="scientific">Flavobacterium swingsii</name>
    <dbReference type="NCBI Taxonomy" id="498292"/>
    <lineage>
        <taxon>Bacteria</taxon>
        <taxon>Pseudomonadati</taxon>
        <taxon>Bacteroidota</taxon>
        <taxon>Flavobacteriia</taxon>
        <taxon>Flavobacteriales</taxon>
        <taxon>Flavobacteriaceae</taxon>
        <taxon>Flavobacterium</taxon>
    </lineage>
</organism>
<dbReference type="SUPFAM" id="SSF55874">
    <property type="entry name" value="ATPase domain of HSP90 chaperone/DNA topoisomerase II/histidine kinase"/>
    <property type="match status" value="1"/>
</dbReference>
<dbReference type="Pfam" id="PF02518">
    <property type="entry name" value="HATPase_c"/>
    <property type="match status" value="1"/>
</dbReference>
<keyword evidence="6" id="KW-0067">ATP-binding</keyword>
<keyword evidence="9" id="KW-0812">Transmembrane</keyword>
<dbReference type="PROSITE" id="PS50109">
    <property type="entry name" value="HIS_KIN"/>
    <property type="match status" value="1"/>
</dbReference>
<evidence type="ECO:0000313" key="11">
    <source>
        <dbReference type="EMBL" id="SFB12452.1"/>
    </source>
</evidence>
<feature type="transmembrane region" description="Helical" evidence="9">
    <location>
        <begin position="434"/>
        <end position="452"/>
    </location>
</feature>
<sequence>MRKIFILVLIFISYFSYGQKEPNLSKFKTQKEKLQVWVKYCDELFENGNTELLKKNAKKGFVLIKKDDFEHLSLFNFYLGSTFDYLIEVDSAVYYLEKSEKFLNKAKNKQNTARLYKELLFVYKNVGLVNKRERIILDYKKIIDSTKQENQKYLLQENLADYYISVGQYEKSLKYYLNGIQTRKKALNGKSLKKDSIAIGVKLVNITDIYLNLEKTNEGLESIKESEIYIKDYKTGMAFVYKYLIAIYVNKDDINEIEKQYLKLSKLVNSGAENKAWDAYLASDLTIADYLITKKKQFHSALNYINHARSLAPKYASKYMLGSIDYMSGEAYLALKQYDKALFYLKKAEPIVKEDDPGAYSWLKNALSKTYAAKGLWELAYKNQSEYSKIKDTILNEVSKKNIAEMEAKYQNHLKKQEIANKNLQIDTAKKQKYYFIGGIFLLAIIGSLLFYQSRNRKKTNEKLQVLNTELDEANKAKTRFFSILNHDLRGPVANLVFFLQLQKESPEMLDEESTKRMQDKTMAGAENLLNSMEDILQWSKSQMENFKPQPKNIAVNSIFDDTAKHFSSVEHVKITFENTENLQLITDENYLKTIIRNLTANSIKALEKKPTAIIVWKAWQENGQNYLSITDNGSGGTQEQFKALYDEKEVVGIKTGLGLHLIRDLAKAIDCEITVETNQDTGTKFTLTL</sequence>
<feature type="domain" description="Histidine kinase" evidence="10">
    <location>
        <begin position="484"/>
        <end position="690"/>
    </location>
</feature>
<dbReference type="InterPro" id="IPR036097">
    <property type="entry name" value="HisK_dim/P_sf"/>
</dbReference>
<dbReference type="InterPro" id="IPR050351">
    <property type="entry name" value="BphY/WalK/GraS-like"/>
</dbReference>
<dbReference type="GO" id="GO:0007234">
    <property type="term" value="P:osmosensory signaling via phosphorelay pathway"/>
    <property type="evidence" value="ECO:0007669"/>
    <property type="project" value="TreeGrafter"/>
</dbReference>
<proteinExistence type="predicted"/>
<dbReference type="AlphaFoldDB" id="A0A1I0YH24"/>
<feature type="coiled-coil region" evidence="8">
    <location>
        <begin position="396"/>
        <end position="423"/>
    </location>
</feature>
<comment type="catalytic activity">
    <reaction evidence="1">
        <text>ATP + protein L-histidine = ADP + protein N-phospho-L-histidine.</text>
        <dbReference type="EC" id="2.7.13.3"/>
    </reaction>
</comment>
<evidence type="ECO:0000313" key="12">
    <source>
        <dbReference type="Proteomes" id="UP000199604"/>
    </source>
</evidence>
<dbReference type="EC" id="2.7.13.3" evidence="2"/>
<dbReference type="InterPro" id="IPR003661">
    <property type="entry name" value="HisK_dim/P_dom"/>
</dbReference>
<evidence type="ECO:0000256" key="7">
    <source>
        <dbReference type="ARBA" id="ARBA00023012"/>
    </source>
</evidence>
<evidence type="ECO:0000259" key="10">
    <source>
        <dbReference type="PROSITE" id="PS50109"/>
    </source>
</evidence>
<accession>A0A1I0YH24</accession>
<dbReference type="SUPFAM" id="SSF47384">
    <property type="entry name" value="Homodimeric domain of signal transducing histidine kinase"/>
    <property type="match status" value="1"/>
</dbReference>
<dbReference type="InterPro" id="IPR005467">
    <property type="entry name" value="His_kinase_dom"/>
</dbReference>
<keyword evidence="3" id="KW-0808">Transferase</keyword>
<dbReference type="Gene3D" id="3.30.565.10">
    <property type="entry name" value="Histidine kinase-like ATPase, C-terminal domain"/>
    <property type="match status" value="1"/>
</dbReference>
<evidence type="ECO:0000256" key="5">
    <source>
        <dbReference type="ARBA" id="ARBA00022777"/>
    </source>
</evidence>
<gene>
    <name evidence="11" type="ORF">SAMN05660845_1752</name>
</gene>
<dbReference type="SMART" id="SM00388">
    <property type="entry name" value="HisKA"/>
    <property type="match status" value="1"/>
</dbReference>
<keyword evidence="9" id="KW-1133">Transmembrane helix</keyword>
<keyword evidence="7" id="KW-0902">Two-component regulatory system</keyword>
<evidence type="ECO:0000256" key="1">
    <source>
        <dbReference type="ARBA" id="ARBA00000085"/>
    </source>
</evidence>
<dbReference type="Gene3D" id="1.10.287.130">
    <property type="match status" value="1"/>
</dbReference>
<evidence type="ECO:0000256" key="9">
    <source>
        <dbReference type="SAM" id="Phobius"/>
    </source>
</evidence>
<dbReference type="GO" id="GO:0000156">
    <property type="term" value="F:phosphorelay response regulator activity"/>
    <property type="evidence" value="ECO:0007669"/>
    <property type="project" value="TreeGrafter"/>
</dbReference>
<keyword evidence="9" id="KW-0472">Membrane</keyword>
<keyword evidence="4" id="KW-0547">Nucleotide-binding</keyword>
<dbReference type="Proteomes" id="UP000199604">
    <property type="component" value="Unassembled WGS sequence"/>
</dbReference>
<dbReference type="RefSeq" id="WP_091476239.1">
    <property type="nucleotide sequence ID" value="NZ_FOJT01000004.1"/>
</dbReference>
<dbReference type="GO" id="GO:0030295">
    <property type="term" value="F:protein kinase activator activity"/>
    <property type="evidence" value="ECO:0007669"/>
    <property type="project" value="TreeGrafter"/>
</dbReference>
<reference evidence="12" key="1">
    <citation type="submission" date="2016-10" db="EMBL/GenBank/DDBJ databases">
        <authorList>
            <person name="Varghese N."/>
            <person name="Submissions S."/>
        </authorList>
    </citation>
    <scope>NUCLEOTIDE SEQUENCE [LARGE SCALE GENOMIC DNA]</scope>
    <source>
        <strain evidence="12">DSM 21789</strain>
    </source>
</reference>
<dbReference type="SUPFAM" id="SSF48452">
    <property type="entry name" value="TPR-like"/>
    <property type="match status" value="2"/>
</dbReference>
<dbReference type="PANTHER" id="PTHR42878:SF7">
    <property type="entry name" value="SENSOR HISTIDINE KINASE GLRK"/>
    <property type="match status" value="1"/>
</dbReference>
<protein>
    <recommendedName>
        <fullName evidence="2">histidine kinase</fullName>
        <ecNumber evidence="2">2.7.13.3</ecNumber>
    </recommendedName>
</protein>
<keyword evidence="12" id="KW-1185">Reference proteome</keyword>
<keyword evidence="8" id="KW-0175">Coiled coil</keyword>
<dbReference type="InterPro" id="IPR011990">
    <property type="entry name" value="TPR-like_helical_dom_sf"/>
</dbReference>
<evidence type="ECO:0000256" key="4">
    <source>
        <dbReference type="ARBA" id="ARBA00022741"/>
    </source>
</evidence>
<dbReference type="Gene3D" id="1.25.40.10">
    <property type="entry name" value="Tetratricopeptide repeat domain"/>
    <property type="match status" value="2"/>
</dbReference>
<evidence type="ECO:0000256" key="3">
    <source>
        <dbReference type="ARBA" id="ARBA00022679"/>
    </source>
</evidence>
<evidence type="ECO:0000256" key="6">
    <source>
        <dbReference type="ARBA" id="ARBA00022840"/>
    </source>
</evidence>
<evidence type="ECO:0000256" key="8">
    <source>
        <dbReference type="SAM" id="Coils"/>
    </source>
</evidence>
<keyword evidence="5 11" id="KW-0418">Kinase</keyword>
<name>A0A1I0YH24_9FLAO</name>
<dbReference type="InterPro" id="IPR003594">
    <property type="entry name" value="HATPase_dom"/>
</dbReference>
<evidence type="ECO:0000256" key="2">
    <source>
        <dbReference type="ARBA" id="ARBA00012438"/>
    </source>
</evidence>
<dbReference type="GO" id="GO:0000155">
    <property type="term" value="F:phosphorelay sensor kinase activity"/>
    <property type="evidence" value="ECO:0007669"/>
    <property type="project" value="InterPro"/>
</dbReference>
<dbReference type="GO" id="GO:0005524">
    <property type="term" value="F:ATP binding"/>
    <property type="evidence" value="ECO:0007669"/>
    <property type="project" value="UniProtKB-KW"/>
</dbReference>
<dbReference type="PANTHER" id="PTHR42878">
    <property type="entry name" value="TWO-COMPONENT HISTIDINE KINASE"/>
    <property type="match status" value="1"/>
</dbReference>
<dbReference type="EMBL" id="FOJT01000004">
    <property type="protein sequence ID" value="SFB12452.1"/>
    <property type="molecule type" value="Genomic_DNA"/>
</dbReference>
<dbReference type="STRING" id="498292.SAMN05660845_1752"/>